<comment type="similarity">
    <text evidence="1">Belongs to the NusB family.</text>
</comment>
<evidence type="ECO:0000256" key="1">
    <source>
        <dbReference type="ARBA" id="ARBA00005952"/>
    </source>
</evidence>
<keyword evidence="2" id="KW-0889">Transcription antitermination</keyword>
<name>A0A644WDQ9_9ZZZZ</name>
<dbReference type="HAMAP" id="MF_00073">
    <property type="entry name" value="NusB"/>
    <property type="match status" value="1"/>
</dbReference>
<sequence>MSRRNAREIVLKSLFIMDFTPDTEIDKALKVAEEEIQGATKADLAYAREVVEGTLAHIEEIDKELEDTSKGWHVNRMSAIDRNLIRLAAYEMFTCEEKVPSAVAINEAVELAKIYGSDESAAYINGILGKMAKNHEK</sequence>
<dbReference type="EMBL" id="VSSQ01000812">
    <property type="protein sequence ID" value="MPM01657.1"/>
    <property type="molecule type" value="Genomic_DNA"/>
</dbReference>
<dbReference type="GO" id="GO:0003723">
    <property type="term" value="F:RNA binding"/>
    <property type="evidence" value="ECO:0007669"/>
    <property type="project" value="UniProtKB-KW"/>
</dbReference>
<dbReference type="InterPro" id="IPR035926">
    <property type="entry name" value="NusB-like_sf"/>
</dbReference>
<dbReference type="InterPro" id="IPR006027">
    <property type="entry name" value="NusB_RsmB_TIM44"/>
</dbReference>
<evidence type="ECO:0000256" key="4">
    <source>
        <dbReference type="ARBA" id="ARBA00023015"/>
    </source>
</evidence>
<proteinExistence type="inferred from homology"/>
<dbReference type="GO" id="GO:0031564">
    <property type="term" value="P:transcription antitermination"/>
    <property type="evidence" value="ECO:0007669"/>
    <property type="project" value="UniProtKB-KW"/>
</dbReference>
<dbReference type="Pfam" id="PF01029">
    <property type="entry name" value="NusB"/>
    <property type="match status" value="1"/>
</dbReference>
<evidence type="ECO:0000256" key="5">
    <source>
        <dbReference type="ARBA" id="ARBA00023163"/>
    </source>
</evidence>
<evidence type="ECO:0000313" key="7">
    <source>
        <dbReference type="EMBL" id="MPM01657.1"/>
    </source>
</evidence>
<feature type="domain" description="NusB/RsmB/TIM44" evidence="6">
    <location>
        <begin position="4"/>
        <end position="133"/>
    </location>
</feature>
<dbReference type="InterPro" id="IPR011605">
    <property type="entry name" value="NusB_fam"/>
</dbReference>
<reference evidence="7" key="1">
    <citation type="submission" date="2019-08" db="EMBL/GenBank/DDBJ databases">
        <authorList>
            <person name="Kucharzyk K."/>
            <person name="Murdoch R.W."/>
            <person name="Higgins S."/>
            <person name="Loffler F."/>
        </authorList>
    </citation>
    <scope>NUCLEOTIDE SEQUENCE</scope>
</reference>
<comment type="caution">
    <text evidence="7">The sequence shown here is derived from an EMBL/GenBank/DDBJ whole genome shotgun (WGS) entry which is preliminary data.</text>
</comment>
<evidence type="ECO:0000256" key="3">
    <source>
        <dbReference type="ARBA" id="ARBA00022884"/>
    </source>
</evidence>
<accession>A0A644WDQ9</accession>
<keyword evidence="4" id="KW-0805">Transcription regulation</keyword>
<dbReference type="GO" id="GO:0005829">
    <property type="term" value="C:cytosol"/>
    <property type="evidence" value="ECO:0007669"/>
    <property type="project" value="TreeGrafter"/>
</dbReference>
<dbReference type="AlphaFoldDB" id="A0A644WDQ9"/>
<evidence type="ECO:0000259" key="6">
    <source>
        <dbReference type="Pfam" id="PF01029"/>
    </source>
</evidence>
<organism evidence="7">
    <name type="scientific">bioreactor metagenome</name>
    <dbReference type="NCBI Taxonomy" id="1076179"/>
    <lineage>
        <taxon>unclassified sequences</taxon>
        <taxon>metagenomes</taxon>
        <taxon>ecological metagenomes</taxon>
    </lineage>
</organism>
<dbReference type="PANTHER" id="PTHR11078">
    <property type="entry name" value="N UTILIZATION SUBSTANCE PROTEIN B-RELATED"/>
    <property type="match status" value="1"/>
</dbReference>
<dbReference type="Gene3D" id="1.10.940.10">
    <property type="entry name" value="NusB-like"/>
    <property type="match status" value="1"/>
</dbReference>
<evidence type="ECO:0000256" key="2">
    <source>
        <dbReference type="ARBA" id="ARBA00022814"/>
    </source>
</evidence>
<dbReference type="GO" id="GO:0006353">
    <property type="term" value="P:DNA-templated transcription termination"/>
    <property type="evidence" value="ECO:0007669"/>
    <property type="project" value="InterPro"/>
</dbReference>
<protein>
    <submittedName>
        <fullName evidence="7">Transcription antitermination protein NusB</fullName>
    </submittedName>
</protein>
<dbReference type="PANTHER" id="PTHR11078:SF3">
    <property type="entry name" value="ANTITERMINATION NUSB DOMAIN-CONTAINING PROTEIN"/>
    <property type="match status" value="1"/>
</dbReference>
<keyword evidence="5" id="KW-0804">Transcription</keyword>
<dbReference type="NCBIfam" id="TIGR01951">
    <property type="entry name" value="nusB"/>
    <property type="match status" value="1"/>
</dbReference>
<dbReference type="SUPFAM" id="SSF48013">
    <property type="entry name" value="NusB-like"/>
    <property type="match status" value="1"/>
</dbReference>
<gene>
    <name evidence="7" type="primary">nusB_7</name>
    <name evidence="7" type="ORF">SDC9_47897</name>
</gene>
<keyword evidence="3" id="KW-0694">RNA-binding</keyword>